<dbReference type="WBParaSite" id="SRAE_1000234900.1">
    <property type="protein sequence ID" value="SRAE_1000234900.1"/>
    <property type="gene ID" value="WBGene00258963"/>
</dbReference>
<protein>
    <submittedName>
        <fullName evidence="2 4">BTB/POZ fold domain and BTB/Kelch-associated domain-containing protein</fullName>
    </submittedName>
</protein>
<dbReference type="AlphaFoldDB" id="A0A090L7I1"/>
<evidence type="ECO:0000313" key="5">
    <source>
        <dbReference type="WormBase" id="SRAE_1000234900"/>
    </source>
</evidence>
<gene>
    <name evidence="2 4 5" type="ORF">SRAE_1000234900</name>
</gene>
<evidence type="ECO:0000313" key="3">
    <source>
        <dbReference type="Proteomes" id="UP000035682"/>
    </source>
</evidence>
<reference evidence="4" key="2">
    <citation type="submission" date="2020-12" db="UniProtKB">
        <authorList>
            <consortium name="WormBaseParasite"/>
        </authorList>
    </citation>
    <scope>IDENTIFICATION</scope>
</reference>
<dbReference type="Gene3D" id="1.25.40.420">
    <property type="match status" value="1"/>
</dbReference>
<feature type="domain" description="BACK" evidence="1">
    <location>
        <begin position="196"/>
        <end position="281"/>
    </location>
</feature>
<dbReference type="OrthoDB" id="5844508at2759"/>
<organism evidence="2">
    <name type="scientific">Strongyloides ratti</name>
    <name type="common">Parasitic roundworm</name>
    <dbReference type="NCBI Taxonomy" id="34506"/>
    <lineage>
        <taxon>Eukaryota</taxon>
        <taxon>Metazoa</taxon>
        <taxon>Ecdysozoa</taxon>
        <taxon>Nematoda</taxon>
        <taxon>Chromadorea</taxon>
        <taxon>Rhabditida</taxon>
        <taxon>Tylenchina</taxon>
        <taxon>Panagrolaimomorpha</taxon>
        <taxon>Strongyloidoidea</taxon>
        <taxon>Strongyloididae</taxon>
        <taxon>Strongyloides</taxon>
    </lineage>
</organism>
<accession>A0A090L7I1</accession>
<dbReference type="CTD" id="36376458"/>
<name>A0A090L7I1_STRRB</name>
<reference evidence="2 3" key="1">
    <citation type="submission" date="2014-09" db="EMBL/GenBank/DDBJ databases">
        <authorList>
            <person name="Martin A.A."/>
        </authorList>
    </citation>
    <scope>NUCLEOTIDE SEQUENCE</scope>
    <source>
        <strain evidence="3">ED321</strain>
        <strain evidence="2">ED321 Heterogonic</strain>
    </source>
</reference>
<dbReference type="EMBL" id="LN609528">
    <property type="protein sequence ID" value="CEF64093.1"/>
    <property type="molecule type" value="Genomic_DNA"/>
</dbReference>
<sequence>MVFKRFVSGPLTNHSTDYENENEKDKVNMKDVTSIEMEDSNIAISYDKNTKYYEIKFEKQKKLAKDIENYIKTANCPSYVSIQLKNSENVKIPSLLFSYASCLIERIISQKKSFIYFIKAKEFGEKQMKMILNFIMTGELNFYFSDFTELLSIAHRFEMFSICTILETSMLTSLKSNKSLLPILLNFASEYKILISTKTRTHLLEMVNHYFNDFVKCQHYLKLTPQALVMVMSSNVLKVMTEMTIFRMGIIYMCKKEMYGFADSIFNCIRFEFCNKETIKKMKLEVEKLNRKYLSYVFESFYKEIEDKNKEFNNQIYGYNFQKNFNRLSPRNIDIPISLTAYNFLETTIQNMIKSFEIKNNNTKVFNIDNYGIKKNIVKIKSPKQFNLYLSEPKFLKKIKSNKMKNLNDTKIVEVDNLISMNPYQHIQNFNNRLFSSDSVYEINKFKNYFYDGDKCSNVIMKNVTENNNIKNDEIEINPYYYSYIDRVNRKYTVDSICDINQLSSYYDINQQLNLVGNSNYKINQPNFAPSNLEEYLTNVHTPK</sequence>
<proteinExistence type="predicted"/>
<keyword evidence="3" id="KW-1185">Reference proteome</keyword>
<dbReference type="InterPro" id="IPR011705">
    <property type="entry name" value="BACK"/>
</dbReference>
<dbReference type="RefSeq" id="XP_024503294.1">
    <property type="nucleotide sequence ID" value="XM_024649414.1"/>
</dbReference>
<evidence type="ECO:0000313" key="2">
    <source>
        <dbReference type="EMBL" id="CEF64093.1"/>
    </source>
</evidence>
<evidence type="ECO:0000313" key="4">
    <source>
        <dbReference type="WBParaSite" id="SRAE_1000234900.1"/>
    </source>
</evidence>
<dbReference type="Proteomes" id="UP000035682">
    <property type="component" value="Unplaced"/>
</dbReference>
<evidence type="ECO:0000259" key="1">
    <source>
        <dbReference type="Pfam" id="PF07707"/>
    </source>
</evidence>
<dbReference type="WormBase" id="SRAE_1000234900">
    <property type="protein sequence ID" value="SRP04819"/>
    <property type="gene ID" value="WBGene00258963"/>
</dbReference>
<dbReference type="Pfam" id="PF07707">
    <property type="entry name" value="BACK"/>
    <property type="match status" value="1"/>
</dbReference>
<dbReference type="GeneID" id="36376458"/>